<dbReference type="PANTHER" id="PTHR11266">
    <property type="entry name" value="PEROXISOMAL MEMBRANE PROTEIN 2, PXMP2 MPV17"/>
    <property type="match status" value="1"/>
</dbReference>
<evidence type="ECO:0000313" key="7">
    <source>
        <dbReference type="EMBL" id="KIY97665.1"/>
    </source>
</evidence>
<dbReference type="AlphaFoldDB" id="A0A0D2MTB3"/>
<dbReference type="InterPro" id="IPR007248">
    <property type="entry name" value="Mpv17_PMP22"/>
</dbReference>
<name>A0A0D2MTB3_9CHLO</name>
<evidence type="ECO:0000256" key="6">
    <source>
        <dbReference type="RuleBase" id="RU363053"/>
    </source>
</evidence>
<dbReference type="OrthoDB" id="10267969at2759"/>
<dbReference type="Pfam" id="PF04117">
    <property type="entry name" value="Mpv17_PMP22"/>
    <property type="match status" value="1"/>
</dbReference>
<keyword evidence="4" id="KW-1133">Transmembrane helix</keyword>
<dbReference type="PANTHER" id="PTHR11266:SF17">
    <property type="entry name" value="PROTEIN MPV17"/>
    <property type="match status" value="1"/>
</dbReference>
<accession>A0A0D2MTB3</accession>
<keyword evidence="8" id="KW-1185">Reference proteome</keyword>
<dbReference type="GO" id="GO:0016020">
    <property type="term" value="C:membrane"/>
    <property type="evidence" value="ECO:0007669"/>
    <property type="project" value="UniProtKB-SubCell"/>
</dbReference>
<dbReference type="Proteomes" id="UP000054498">
    <property type="component" value="Unassembled WGS sequence"/>
</dbReference>
<comment type="similarity">
    <text evidence="2 6">Belongs to the peroxisomal membrane protein PXMP2/4 family.</text>
</comment>
<evidence type="ECO:0000256" key="4">
    <source>
        <dbReference type="ARBA" id="ARBA00022989"/>
    </source>
</evidence>
<dbReference type="RefSeq" id="XP_013896685.1">
    <property type="nucleotide sequence ID" value="XM_014041231.1"/>
</dbReference>
<protein>
    <submittedName>
        <fullName evidence="7">PXMP2/4 family protein 4</fullName>
    </submittedName>
</protein>
<reference evidence="7 8" key="1">
    <citation type="journal article" date="2013" name="BMC Genomics">
        <title>Reconstruction of the lipid metabolism for the microalga Monoraphidium neglectum from its genome sequence reveals characteristics suitable for biofuel production.</title>
        <authorList>
            <person name="Bogen C."/>
            <person name="Al-Dilaimi A."/>
            <person name="Albersmeier A."/>
            <person name="Wichmann J."/>
            <person name="Grundmann M."/>
            <person name="Rupp O."/>
            <person name="Lauersen K.J."/>
            <person name="Blifernez-Klassen O."/>
            <person name="Kalinowski J."/>
            <person name="Goesmann A."/>
            <person name="Mussgnug J.H."/>
            <person name="Kruse O."/>
        </authorList>
    </citation>
    <scope>NUCLEOTIDE SEQUENCE [LARGE SCALE GENOMIC DNA]</scope>
    <source>
        <strain evidence="7 8">SAG 48.87</strain>
    </source>
</reference>
<dbReference type="KEGG" id="mng:MNEG_10295"/>
<comment type="subcellular location">
    <subcellularLocation>
        <location evidence="1">Membrane</location>
        <topology evidence="1">Multi-pass membrane protein</topology>
    </subcellularLocation>
</comment>
<evidence type="ECO:0000313" key="8">
    <source>
        <dbReference type="Proteomes" id="UP000054498"/>
    </source>
</evidence>
<gene>
    <name evidence="7" type="ORF">MNEG_10295</name>
</gene>
<dbReference type="GO" id="GO:0005737">
    <property type="term" value="C:cytoplasm"/>
    <property type="evidence" value="ECO:0007669"/>
    <property type="project" value="TreeGrafter"/>
</dbReference>
<keyword evidence="3" id="KW-0812">Transmembrane</keyword>
<organism evidence="7 8">
    <name type="scientific">Monoraphidium neglectum</name>
    <dbReference type="NCBI Taxonomy" id="145388"/>
    <lineage>
        <taxon>Eukaryota</taxon>
        <taxon>Viridiplantae</taxon>
        <taxon>Chlorophyta</taxon>
        <taxon>core chlorophytes</taxon>
        <taxon>Chlorophyceae</taxon>
        <taxon>CS clade</taxon>
        <taxon>Sphaeropleales</taxon>
        <taxon>Selenastraceae</taxon>
        <taxon>Monoraphidium</taxon>
    </lineage>
</organism>
<sequence length="248" mass="27007">MQSNSLSMGNPFKALWGAYERQLQRRPVLTQMTTSAALWGFGDLCAQRFEAYERAHLHHPAAAPAAAKAAPPPAAAAAAAAAAAEGTDWRRALLTAIYGATFVGPVGHYWYFGLDAACARIFAPGSPQFIALKVLVDTAVMGPFYVSSFFAYGCAFIDGGGMEEFRRKMKTDFVSTLALEVSVWPFVQSVNFWKVPVKHQLLVVNSMTVVDAAFMSWARNQEDWLQQLLDRMAVSQAAAGPQAKPKKP</sequence>
<evidence type="ECO:0000256" key="3">
    <source>
        <dbReference type="ARBA" id="ARBA00022692"/>
    </source>
</evidence>
<dbReference type="EMBL" id="KK102478">
    <property type="protein sequence ID" value="KIY97665.1"/>
    <property type="molecule type" value="Genomic_DNA"/>
</dbReference>
<dbReference type="STRING" id="145388.A0A0D2MTB3"/>
<keyword evidence="5" id="KW-0472">Membrane</keyword>
<evidence type="ECO:0000256" key="2">
    <source>
        <dbReference type="ARBA" id="ARBA00006824"/>
    </source>
</evidence>
<evidence type="ECO:0000256" key="5">
    <source>
        <dbReference type="ARBA" id="ARBA00023136"/>
    </source>
</evidence>
<proteinExistence type="inferred from homology"/>
<dbReference type="GeneID" id="25727443"/>
<evidence type="ECO:0000256" key="1">
    <source>
        <dbReference type="ARBA" id="ARBA00004141"/>
    </source>
</evidence>